<keyword evidence="2" id="KW-1185">Reference proteome</keyword>
<sequence>MKRFEAYSGYRQFYVADAGLMPPAPEDWTDAHIQQRHNTLKHITALCPEGDVTAHIISCGPEDPEPDVDGGFDFEVETAIEIMSGRIGVFEWPAEQQDEYSVTPGVYRIIFRGYDIGRVDSEEDFYVVLIRSKS</sequence>
<accession>A0A934VY71</accession>
<dbReference type="AlphaFoldDB" id="A0A934VY71"/>
<dbReference type="Gene3D" id="2.60.34.30">
    <property type="entry name" value="Competence, DNA-entry nuclease inhibitor, ComJ"/>
    <property type="match status" value="1"/>
</dbReference>
<name>A0A934VY71_9BACT</name>
<protein>
    <submittedName>
        <fullName evidence="1">Uncharacterized protein</fullName>
    </submittedName>
</protein>
<dbReference type="RefSeq" id="WP_200273923.1">
    <property type="nucleotide sequence ID" value="NZ_JAENIJ010000062.1"/>
</dbReference>
<evidence type="ECO:0000313" key="2">
    <source>
        <dbReference type="Proteomes" id="UP000603141"/>
    </source>
</evidence>
<dbReference type="Proteomes" id="UP000603141">
    <property type="component" value="Unassembled WGS sequence"/>
</dbReference>
<dbReference type="EMBL" id="JAENIJ010000062">
    <property type="protein sequence ID" value="MBK1884588.1"/>
    <property type="molecule type" value="Genomic_DNA"/>
</dbReference>
<dbReference type="InterPro" id="IPR038691">
    <property type="entry name" value="ComJ_sf"/>
</dbReference>
<evidence type="ECO:0000313" key="1">
    <source>
        <dbReference type="EMBL" id="MBK1884588.1"/>
    </source>
</evidence>
<reference evidence="1" key="1">
    <citation type="submission" date="2021-01" db="EMBL/GenBank/DDBJ databases">
        <title>Modified the classification status of verrucomicrobia.</title>
        <authorList>
            <person name="Feng X."/>
        </authorList>
    </citation>
    <scope>NUCLEOTIDE SEQUENCE</scope>
    <source>
        <strain evidence="1">KCTC 22041</strain>
    </source>
</reference>
<gene>
    <name evidence="1" type="ORF">JIN85_19385</name>
</gene>
<organism evidence="1 2">
    <name type="scientific">Luteolibacter pohnpeiensis</name>
    <dbReference type="NCBI Taxonomy" id="454153"/>
    <lineage>
        <taxon>Bacteria</taxon>
        <taxon>Pseudomonadati</taxon>
        <taxon>Verrucomicrobiota</taxon>
        <taxon>Verrucomicrobiia</taxon>
        <taxon>Verrucomicrobiales</taxon>
        <taxon>Verrucomicrobiaceae</taxon>
        <taxon>Luteolibacter</taxon>
    </lineage>
</organism>
<proteinExistence type="predicted"/>
<comment type="caution">
    <text evidence="1">The sequence shown here is derived from an EMBL/GenBank/DDBJ whole genome shotgun (WGS) entry which is preliminary data.</text>
</comment>